<dbReference type="PROSITE" id="PS50002">
    <property type="entry name" value="SH3"/>
    <property type="match status" value="1"/>
</dbReference>
<dbReference type="InterPro" id="IPR048266">
    <property type="entry name" value="Rax2-like_second"/>
</dbReference>
<dbReference type="SUPFAM" id="SSF50965">
    <property type="entry name" value="Galactose oxidase, central domain"/>
    <property type="match status" value="1"/>
</dbReference>
<dbReference type="InterPro" id="IPR019734">
    <property type="entry name" value="TPR_rpt"/>
</dbReference>
<evidence type="ECO:0000256" key="3">
    <source>
        <dbReference type="ARBA" id="ARBA00022737"/>
    </source>
</evidence>
<evidence type="ECO:0000256" key="1">
    <source>
        <dbReference type="ARBA" id="ARBA00008786"/>
    </source>
</evidence>
<keyword evidence="7" id="KW-0812">Transmembrane</keyword>
<dbReference type="Pfam" id="PF08321">
    <property type="entry name" value="PPP5"/>
    <property type="match status" value="1"/>
</dbReference>
<evidence type="ECO:0000313" key="10">
    <source>
        <dbReference type="Proteomes" id="UP000310708"/>
    </source>
</evidence>
<dbReference type="SUPFAM" id="SSF56300">
    <property type="entry name" value="Metallo-dependent phosphatases"/>
    <property type="match status" value="1"/>
</dbReference>
<dbReference type="PANTHER" id="PTHR31778:SF2">
    <property type="entry name" value="BUD SITE SELECTION PROTEIN RAX2"/>
    <property type="match status" value="1"/>
</dbReference>
<comment type="similarity">
    <text evidence="1">Belongs to the PPP phosphatase family. PP-5 (PP-T) subfamily.</text>
</comment>
<proteinExistence type="inferred from homology"/>
<keyword evidence="2 4" id="KW-0728">SH3 domain</keyword>
<evidence type="ECO:0000256" key="4">
    <source>
        <dbReference type="PROSITE-ProRule" id="PRU00192"/>
    </source>
</evidence>
<dbReference type="Gene3D" id="1.25.40.10">
    <property type="entry name" value="Tetratricopeptide repeat domain"/>
    <property type="match status" value="1"/>
</dbReference>
<dbReference type="Gene3D" id="2.120.10.80">
    <property type="entry name" value="Kelch-type beta propeller"/>
    <property type="match status" value="1"/>
</dbReference>
<feature type="compositionally biased region" description="Polar residues" evidence="6">
    <location>
        <begin position="1667"/>
        <end position="1677"/>
    </location>
</feature>
<comment type="caution">
    <text evidence="9">The sequence shown here is derived from an EMBL/GenBank/DDBJ whole genome shotgun (WGS) entry which is preliminary data.</text>
</comment>
<dbReference type="InterPro" id="IPR001452">
    <property type="entry name" value="SH3_domain"/>
</dbReference>
<feature type="compositionally biased region" description="Polar residues" evidence="6">
    <location>
        <begin position="1713"/>
        <end position="1725"/>
    </location>
</feature>
<dbReference type="EC" id="3.1.3.16" evidence="5"/>
<feature type="transmembrane region" description="Helical" evidence="7">
    <location>
        <begin position="1599"/>
        <end position="1630"/>
    </location>
</feature>
<dbReference type="InterPro" id="IPR011990">
    <property type="entry name" value="TPR-like_helical_dom_sf"/>
</dbReference>
<dbReference type="InterPro" id="IPR015915">
    <property type="entry name" value="Kelch-typ_b-propeller"/>
</dbReference>
<dbReference type="SMART" id="SM00028">
    <property type="entry name" value="TPR"/>
    <property type="match status" value="2"/>
</dbReference>
<evidence type="ECO:0000256" key="7">
    <source>
        <dbReference type="SAM" id="Phobius"/>
    </source>
</evidence>
<dbReference type="InterPro" id="IPR006186">
    <property type="entry name" value="Ser/Thr-sp_prot-phosphatase"/>
</dbReference>
<dbReference type="Pfam" id="PF00018">
    <property type="entry name" value="SH3_1"/>
    <property type="match status" value="1"/>
</dbReference>
<dbReference type="CDD" id="cd00174">
    <property type="entry name" value="SH3"/>
    <property type="match status" value="1"/>
</dbReference>
<dbReference type="InterPro" id="IPR024982">
    <property type="entry name" value="Rax2-like_C"/>
</dbReference>
<dbReference type="InterPro" id="IPR004843">
    <property type="entry name" value="Calcineurin-like_PHP"/>
</dbReference>
<keyword evidence="7" id="KW-0472">Membrane</keyword>
<dbReference type="InterPro" id="IPR011043">
    <property type="entry name" value="Gal_Oxase/kelch_b-propeller"/>
</dbReference>
<dbReference type="SMART" id="SM00326">
    <property type="entry name" value="SH3"/>
    <property type="match status" value="1"/>
</dbReference>
<evidence type="ECO:0000256" key="5">
    <source>
        <dbReference type="RuleBase" id="RU004273"/>
    </source>
</evidence>
<feature type="compositionally biased region" description="Basic and acidic residues" evidence="6">
    <location>
        <begin position="1684"/>
        <end position="1698"/>
    </location>
</feature>
<dbReference type="EMBL" id="SPRX01000032">
    <property type="protein sequence ID" value="TIC64566.1"/>
    <property type="molecule type" value="Genomic_DNA"/>
</dbReference>
<evidence type="ECO:0000256" key="2">
    <source>
        <dbReference type="ARBA" id="ARBA00022443"/>
    </source>
</evidence>
<name>A0A4T0LNG0_9BASI</name>
<organism evidence="9 10">
    <name type="scientific">Wallemia mellicola</name>
    <dbReference type="NCBI Taxonomy" id="1708541"/>
    <lineage>
        <taxon>Eukaryota</taxon>
        <taxon>Fungi</taxon>
        <taxon>Dikarya</taxon>
        <taxon>Basidiomycota</taxon>
        <taxon>Wallemiomycotina</taxon>
        <taxon>Wallemiomycetes</taxon>
        <taxon>Wallemiales</taxon>
        <taxon>Wallemiaceae</taxon>
        <taxon>Wallemia</taxon>
    </lineage>
</organism>
<dbReference type="GO" id="GO:1902929">
    <property type="term" value="C:plasma membrane of growing cell tip"/>
    <property type="evidence" value="ECO:0007669"/>
    <property type="project" value="TreeGrafter"/>
</dbReference>
<dbReference type="Pfam" id="PF20842">
    <property type="entry name" value="Rax2_2"/>
    <property type="match status" value="1"/>
</dbReference>
<protein>
    <recommendedName>
        <fullName evidence="5">Serine/threonine-protein phosphatase</fullName>
        <ecNumber evidence="5">3.1.3.16</ecNumber>
    </recommendedName>
</protein>
<evidence type="ECO:0000259" key="8">
    <source>
        <dbReference type="PROSITE" id="PS50002"/>
    </source>
</evidence>
<evidence type="ECO:0000313" key="9">
    <source>
        <dbReference type="EMBL" id="TIC64566.1"/>
    </source>
</evidence>
<feature type="domain" description="SH3" evidence="8">
    <location>
        <begin position="1736"/>
        <end position="1793"/>
    </location>
</feature>
<dbReference type="InterPro" id="IPR013235">
    <property type="entry name" value="PPP_dom"/>
</dbReference>
<dbReference type="Pfam" id="PF00149">
    <property type="entry name" value="Metallophos"/>
    <property type="match status" value="1"/>
</dbReference>
<dbReference type="InterPro" id="IPR036028">
    <property type="entry name" value="SH3-like_dom_sf"/>
</dbReference>
<dbReference type="InterPro" id="IPR048265">
    <property type="entry name" value="Rax2-like_third"/>
</dbReference>
<dbReference type="Gene3D" id="3.60.21.10">
    <property type="match status" value="1"/>
</dbReference>
<dbReference type="SUPFAM" id="SSF117281">
    <property type="entry name" value="Kelch motif"/>
    <property type="match status" value="1"/>
</dbReference>
<dbReference type="Proteomes" id="UP000310708">
    <property type="component" value="Unassembled WGS sequence"/>
</dbReference>
<dbReference type="GO" id="GO:0004722">
    <property type="term" value="F:protein serine/threonine phosphatase activity"/>
    <property type="evidence" value="ECO:0007669"/>
    <property type="project" value="UniProtKB-EC"/>
</dbReference>
<dbReference type="SUPFAM" id="SSF50044">
    <property type="entry name" value="SH3-domain"/>
    <property type="match status" value="1"/>
</dbReference>
<evidence type="ECO:0000256" key="6">
    <source>
        <dbReference type="SAM" id="MobiDB-lite"/>
    </source>
</evidence>
<dbReference type="SMART" id="SM00156">
    <property type="entry name" value="PP2Ac"/>
    <property type="match status" value="1"/>
</dbReference>
<dbReference type="Pfam" id="PF20843">
    <property type="entry name" value="Rax2_3"/>
    <property type="match status" value="1"/>
</dbReference>
<keyword evidence="7" id="KW-1133">Transmembrane helix</keyword>
<dbReference type="PROSITE" id="PS00125">
    <property type="entry name" value="SER_THR_PHOSPHATASE"/>
    <property type="match status" value="1"/>
</dbReference>
<feature type="region of interest" description="Disordered" evidence="6">
    <location>
        <begin position="1258"/>
        <end position="1279"/>
    </location>
</feature>
<dbReference type="PRINTS" id="PR00114">
    <property type="entry name" value="STPHPHTASE"/>
</dbReference>
<keyword evidence="5" id="KW-0378">Hydrolase</keyword>
<accession>A0A4T0LNG0</accession>
<dbReference type="Gene3D" id="2.30.30.40">
    <property type="entry name" value="SH3 Domains"/>
    <property type="match status" value="1"/>
</dbReference>
<comment type="catalytic activity">
    <reaction evidence="5">
        <text>O-phospho-L-threonyl-[protein] + H2O = L-threonyl-[protein] + phosphate</text>
        <dbReference type="Rhea" id="RHEA:47004"/>
        <dbReference type="Rhea" id="RHEA-COMP:11060"/>
        <dbReference type="Rhea" id="RHEA-COMP:11605"/>
        <dbReference type="ChEBI" id="CHEBI:15377"/>
        <dbReference type="ChEBI" id="CHEBI:30013"/>
        <dbReference type="ChEBI" id="CHEBI:43474"/>
        <dbReference type="ChEBI" id="CHEBI:61977"/>
        <dbReference type="EC" id="3.1.3.16"/>
    </reaction>
</comment>
<dbReference type="Pfam" id="PF12768">
    <property type="entry name" value="Rax2"/>
    <property type="match status" value="2"/>
</dbReference>
<sequence>MSGHKEKGNEFFKSKDFVKAIEEWLLVSPPTEQVYNNIATAKFKLEEFGLAAEYSTKALDLNGKFVKALYRRAMAHVAVLHFKLAIADLKAILAIEPTNRVASHHLSEVSKINRKIQFEQAIATEDEKQAADTVKETIENGGCEIAADYDGPTLDSPNLIDSVIDHFKKGKTLHKRVLWDLILKTIDVFSQEESLVDIPIPEGVHINVIGDTHGQFYDLINLLNLVGKPSDTNYLLFNGDFVDRGSWSTEVIILLLVLKYLHPKAVFLNRGNHESKQMNQVYGFEGECKHKYPTDLTYKLFAQLFTCLPIAHLISSTKKPDSSTTKSDILTKDGFKRYFVVHGGLFSKDDVKLEDIRNIKRINREPGQEGLMCEALWTDPQEEDGRGPSKRGVGVGFGPDVTKRWCELNEVCAVIRSHEVRQDGYSWEHDGRLATVFSAPNYCDTSANKGAWMKISASGDIKTTQFAAVEHPAIKPMAYSSALIPLIRAFPKIDYDSLGTVSLLGSFAGIDDISNSSKPRESYDNTTYTLISRPSNASEWTSLGSTNPFAHINAACTIDDMTFAGGDFGTIDGPEINTFGVHTQQDGWQALGGVQGVINALYCDPSNSQVWVGGAFDALGDDMGDNIAIWNVLEEHWQPSAVYGLNNAVHAFSLSGDQLFITGNFTSTFKQADDNIYPQALDRIVDALQPIPIENADITGSKGSDNPNFSDIKNLACIGGNSFNTPDGTNGVMYVEWFNSHEVSGFRLANTVNEGHSLTGFTITSLPDNQAIPLIYNDVDSPTTNTTCENECPIPPAYEREFNDYMIPGGSRKLNGFAINMIDWEGAGPGLRSVEVFGAGSVANAINDFNDLQEGCYSNGELSNVTTTGDWKSVNPSSESSNRVLSTQVDDVDQVPSITFKPHVGQRGLYEIHISIPGCAGLKDCESRSAIDIEMQLTERGPYINDTITNISENDVSLPIFRGIVDGSSDTFEANITVKPIEIEEGKTVALQQVSLHLLEVLPDEIAIGGLAYNMTSGQTFDASSDRVLSEQSYLDRALVSLGDTLGIQFREGEQDLNYVKTIVSHESNIFIGGKFVGFNDTVNNITNVALFNDRLHPLPEGGLNGNVNKLVIVDDELYIAGNFSQAGSVDCQNIIKYDYHNKKYEKLGHGVDGEVYDMTYSSDLGRLYLAGNFTKALFDESSSVTVGGLVAWDMEDKTWKNDNGVVFSELVSGVRIQDKNVLAFGAIDRVAQFSGNGAAEISSDGFNSVSGINALGSQATSTSNSPSRKRATPKLPSTSSIAPAINAGNYYKNSTSLYTILGGNFTFNDGDASGIVLIDENDYMHPLIDGGVSGDVRAMIVVGDKLFMGGDFKAGDSNDVAVYDLKKGVYLDIGNGIEGVVTDFAYNQLYNSVIISGDFRAVSGTQDCSNICQWSVGESRWNSLGKGVSGFVSDVEVAGGDDKYIIAVGEFSINEDDDYIYIATYDNEEKVWSMLGDGDLPGLPTSVETDDKNMNNIFIAGRRTGSNETYVYNYDGDTFTDISDVEDEDRDDSSLIEDDRVLYATGDINLKGTGRVSSVMYDGVKWYPHLQTFNSDGSPGSLSSMIFSSDFSFSRRDLLALGIIILISIALGLGVVLLVALIAILISLWGRRGESRPILLEDDKDDADNGRPSSLLENINQATTNIARGSTPNGQPTPIIKLNDGEPEKGMNEKTYNDLDNDMSGADDSFERSYSSNDASSDNPPQIPASDLNNGVGYRCYSRYNFAGDRPGELKLEVGQQVQVLNDSDQDWFFVRDPASAHEGVVPSSYLF</sequence>
<dbReference type="PANTHER" id="PTHR31778">
    <property type="entry name" value="BUD SITE SELECTION PROTEIN RAX2"/>
    <property type="match status" value="1"/>
</dbReference>
<dbReference type="InterPro" id="IPR029052">
    <property type="entry name" value="Metallo-depent_PP-like"/>
</dbReference>
<feature type="compositionally biased region" description="Polar residues" evidence="6">
    <location>
        <begin position="1258"/>
        <end position="1267"/>
    </location>
</feature>
<gene>
    <name evidence="9" type="ORF">E3Q01_02694</name>
</gene>
<keyword evidence="3" id="KW-0677">Repeat</keyword>
<dbReference type="SUPFAM" id="SSF48452">
    <property type="entry name" value="TPR-like"/>
    <property type="match status" value="1"/>
</dbReference>
<feature type="region of interest" description="Disordered" evidence="6">
    <location>
        <begin position="1667"/>
        <end position="1735"/>
    </location>
</feature>
<reference evidence="9 10" key="1">
    <citation type="submission" date="2019-03" db="EMBL/GenBank/DDBJ databases">
        <title>Sequencing 25 genomes of Wallemia mellicola.</title>
        <authorList>
            <person name="Gostincar C."/>
        </authorList>
    </citation>
    <scope>NUCLEOTIDE SEQUENCE [LARGE SCALE GENOMIC DNA]</scope>
    <source>
        <strain evidence="9 10">EXF-757</strain>
    </source>
</reference>